<proteinExistence type="inferred from homology"/>
<evidence type="ECO:0000313" key="5">
    <source>
        <dbReference type="EMBL" id="GES74270.1"/>
    </source>
</evidence>
<dbReference type="AlphaFoldDB" id="A0A2Z6RCZ0"/>
<keyword evidence="2" id="KW-0812">Transmembrane</keyword>
<sequence length="430" mass="48841">MSSSKEIHLVVFSHGLWGNPSHLKYLVEQFEEKHGDNVHILNAKCNSSKYTYDGINVCGDRLVEEIHAEVKSLQDKSSNKITKFSIIGYSLGGLISRYAIGILYQQGFFKLIEPILFITFATPHLGIRREDNKTFTKIVTWMSSTLLSQTGEQLIFVDKYEGDEPILLSMTRPDKIFFIALSEFKYRKLYANTRNDRTVPFWTAAISEIDPFENFDELEIVTNEKFGDIIESISKIENVQKIPFNQMLTNTIKEVLRYLLVAVATPILLPLWIIFVLSTITVQGIMSRRRVRKISAMKTKNSNIDSSKDFGTAIGATSLEEDAVETALNIKNFLATSSPTTPKSLSNSKLFENTSTSASMSEFTTSLQFPRVRVCQAQCEAFSNLNKLKWEKYVVFLDAFNAHAAIVVRNRLHTKGKEIIKHFVEEAFII</sequence>
<keyword evidence="2" id="KW-0472">Membrane</keyword>
<evidence type="ECO:0000313" key="4">
    <source>
        <dbReference type="EMBL" id="GBC00406.1"/>
    </source>
</evidence>
<accession>A0A2Z6RCZ0</accession>
<feature type="domain" description="DUF676" evidence="3">
    <location>
        <begin position="4"/>
        <end position="203"/>
    </location>
</feature>
<keyword evidence="6" id="KW-1185">Reference proteome</keyword>
<dbReference type="Pfam" id="PF05057">
    <property type="entry name" value="DUF676"/>
    <property type="match status" value="1"/>
</dbReference>
<evidence type="ECO:0000256" key="2">
    <source>
        <dbReference type="SAM" id="Phobius"/>
    </source>
</evidence>
<dbReference type="Gene3D" id="3.40.50.1820">
    <property type="entry name" value="alpha/beta hydrolase"/>
    <property type="match status" value="1"/>
</dbReference>
<dbReference type="EMBL" id="BEXD01003168">
    <property type="protein sequence ID" value="GBC00406.1"/>
    <property type="molecule type" value="Genomic_DNA"/>
</dbReference>
<gene>
    <name evidence="5" type="ORF">RCL2_000176300</name>
    <name evidence="4" type="ORF">RclHR1_03850004</name>
</gene>
<dbReference type="SUPFAM" id="SSF53474">
    <property type="entry name" value="alpha/beta-Hydrolases"/>
    <property type="match status" value="1"/>
</dbReference>
<dbReference type="PANTHER" id="PTHR12482">
    <property type="entry name" value="LIPASE ROG1-RELATED-RELATED"/>
    <property type="match status" value="1"/>
</dbReference>
<dbReference type="GO" id="GO:0047372">
    <property type="term" value="F:monoacylglycerol lipase activity"/>
    <property type="evidence" value="ECO:0007669"/>
    <property type="project" value="TreeGrafter"/>
</dbReference>
<reference evidence="4 6" key="1">
    <citation type="submission" date="2017-11" db="EMBL/GenBank/DDBJ databases">
        <title>The genome of Rhizophagus clarus HR1 reveals common genetic basis of auxotrophy among arbuscular mycorrhizal fungi.</title>
        <authorList>
            <person name="Kobayashi Y."/>
        </authorList>
    </citation>
    <scope>NUCLEOTIDE SEQUENCE [LARGE SCALE GENOMIC DNA]</scope>
    <source>
        <strain evidence="4 6">HR1</strain>
    </source>
</reference>
<protein>
    <submittedName>
        <fullName evidence="5">Lipase/serine esteras-like protein</fullName>
    </submittedName>
</protein>
<dbReference type="OrthoDB" id="273452at2759"/>
<evidence type="ECO:0000256" key="1">
    <source>
        <dbReference type="ARBA" id="ARBA00007920"/>
    </source>
</evidence>
<dbReference type="InterPro" id="IPR007751">
    <property type="entry name" value="DUF676_lipase-like"/>
</dbReference>
<keyword evidence="2" id="KW-1133">Transmembrane helix</keyword>
<dbReference type="InterPro" id="IPR029058">
    <property type="entry name" value="AB_hydrolase_fold"/>
</dbReference>
<dbReference type="InterPro" id="IPR044294">
    <property type="entry name" value="Lipase-like"/>
</dbReference>
<dbReference type="PANTHER" id="PTHR12482:SF65">
    <property type="entry name" value="ESTERASE, PUTATIVE (AFU_ORTHOLOGUE AFUA_3G12320)-RELATED"/>
    <property type="match status" value="1"/>
</dbReference>
<comment type="caution">
    <text evidence="4">The sequence shown here is derived from an EMBL/GenBank/DDBJ whole genome shotgun (WGS) entry which is preliminary data.</text>
</comment>
<reference evidence="5" key="2">
    <citation type="submission" date="2019-10" db="EMBL/GenBank/DDBJ databases">
        <title>Conservation and host-specific expression of non-tandemly repeated heterogenous ribosome RNA gene in arbuscular mycorrhizal fungi.</title>
        <authorList>
            <person name="Maeda T."/>
            <person name="Kobayashi Y."/>
            <person name="Nakagawa T."/>
            <person name="Ezawa T."/>
            <person name="Yamaguchi K."/>
            <person name="Bino T."/>
            <person name="Nishimoto Y."/>
            <person name="Shigenobu S."/>
            <person name="Kawaguchi M."/>
        </authorList>
    </citation>
    <scope>NUCLEOTIDE SEQUENCE</scope>
    <source>
        <strain evidence="5">HR1</strain>
    </source>
</reference>
<feature type="transmembrane region" description="Helical" evidence="2">
    <location>
        <begin position="255"/>
        <end position="282"/>
    </location>
</feature>
<dbReference type="Proteomes" id="UP000247702">
    <property type="component" value="Unassembled WGS sequence"/>
</dbReference>
<comment type="similarity">
    <text evidence="1">Belongs to the putative lipase ROG1 family.</text>
</comment>
<dbReference type="GO" id="GO:0004622">
    <property type="term" value="F:phosphatidylcholine lysophospholipase activity"/>
    <property type="evidence" value="ECO:0007669"/>
    <property type="project" value="TreeGrafter"/>
</dbReference>
<organism evidence="4 6">
    <name type="scientific">Rhizophagus clarus</name>
    <dbReference type="NCBI Taxonomy" id="94130"/>
    <lineage>
        <taxon>Eukaryota</taxon>
        <taxon>Fungi</taxon>
        <taxon>Fungi incertae sedis</taxon>
        <taxon>Mucoromycota</taxon>
        <taxon>Glomeromycotina</taxon>
        <taxon>Glomeromycetes</taxon>
        <taxon>Glomerales</taxon>
        <taxon>Glomeraceae</taxon>
        <taxon>Rhizophagus</taxon>
    </lineage>
</organism>
<dbReference type="GO" id="GO:0005811">
    <property type="term" value="C:lipid droplet"/>
    <property type="evidence" value="ECO:0007669"/>
    <property type="project" value="TreeGrafter"/>
</dbReference>
<dbReference type="Proteomes" id="UP000615446">
    <property type="component" value="Unassembled WGS sequence"/>
</dbReference>
<evidence type="ECO:0000313" key="6">
    <source>
        <dbReference type="Proteomes" id="UP000247702"/>
    </source>
</evidence>
<dbReference type="EMBL" id="BLAL01000011">
    <property type="protein sequence ID" value="GES74270.1"/>
    <property type="molecule type" value="Genomic_DNA"/>
</dbReference>
<evidence type="ECO:0000259" key="3">
    <source>
        <dbReference type="Pfam" id="PF05057"/>
    </source>
</evidence>
<name>A0A2Z6RCZ0_9GLOM</name>